<reference evidence="1 2" key="1">
    <citation type="journal article" date="2014" name="Genome Announc.">
        <title>Draft Genome Sequences of Marine Flavobacterium Algibacter lectus Strains SS8 and NR4.</title>
        <authorList>
            <person name="Takatani N."/>
            <person name="Nakanishi M."/>
            <person name="Meirelles P."/>
            <person name="Mino S."/>
            <person name="Suda W."/>
            <person name="Oshima K."/>
            <person name="Hattori M."/>
            <person name="Ohkuma M."/>
            <person name="Hosokawa M."/>
            <person name="Miyashita K."/>
            <person name="Thompson F.L."/>
            <person name="Niwa A."/>
            <person name="Sawabe T."/>
            <person name="Sawabe T."/>
        </authorList>
    </citation>
    <scope>NUCLEOTIDE SEQUENCE [LARGE SCALE GENOMIC DNA]</scope>
    <source>
        <strain evidence="2">JCM19274</strain>
    </source>
</reference>
<organism evidence="1 2">
    <name type="scientific">Algibacter lectus</name>
    <dbReference type="NCBI Taxonomy" id="221126"/>
    <lineage>
        <taxon>Bacteria</taxon>
        <taxon>Pseudomonadati</taxon>
        <taxon>Bacteroidota</taxon>
        <taxon>Flavobacteriia</taxon>
        <taxon>Flavobacteriales</taxon>
        <taxon>Flavobacteriaceae</taxon>
        <taxon>Algibacter</taxon>
    </lineage>
</organism>
<gene>
    <name evidence="1" type="ORF">JCM19274_2945</name>
</gene>
<sequence length="75" mass="9064">MANLKSFSKIKDYHKFANLNTPKHPLISLIDYSEVKYPEDIKELKFVQEYYTIGLKRNVPYKFFMVNKNMILMRE</sequence>
<accession>A0A090X0A2</accession>
<dbReference type="EMBL" id="BBNU01000039">
    <property type="protein sequence ID" value="GAL82666.1"/>
    <property type="molecule type" value="Genomic_DNA"/>
</dbReference>
<protein>
    <submittedName>
        <fullName evidence="1">Transcriptional regulator</fullName>
    </submittedName>
</protein>
<comment type="caution">
    <text evidence="1">The sequence shown here is derived from an EMBL/GenBank/DDBJ whole genome shotgun (WGS) entry which is preliminary data.</text>
</comment>
<dbReference type="AlphaFoldDB" id="A0A090X0A2"/>
<proteinExistence type="predicted"/>
<evidence type="ECO:0000313" key="2">
    <source>
        <dbReference type="Proteomes" id="UP000029643"/>
    </source>
</evidence>
<name>A0A090X0A2_9FLAO</name>
<dbReference type="Proteomes" id="UP000029643">
    <property type="component" value="Unassembled WGS sequence"/>
</dbReference>
<evidence type="ECO:0000313" key="1">
    <source>
        <dbReference type="EMBL" id="GAL82666.1"/>
    </source>
</evidence>